<protein>
    <submittedName>
        <fullName evidence="2">Uncharacterized protein</fullName>
    </submittedName>
</protein>
<feature type="compositionally biased region" description="Basic and acidic residues" evidence="1">
    <location>
        <begin position="33"/>
        <end position="56"/>
    </location>
</feature>
<proteinExistence type="predicted"/>
<gene>
    <name evidence="2" type="ORF">HZS80_19590</name>
</gene>
<keyword evidence="3" id="KW-1185">Reference proteome</keyword>
<evidence type="ECO:0000256" key="1">
    <source>
        <dbReference type="SAM" id="MobiDB-lite"/>
    </source>
</evidence>
<feature type="compositionally biased region" description="Polar residues" evidence="1">
    <location>
        <begin position="57"/>
        <end position="66"/>
    </location>
</feature>
<feature type="compositionally biased region" description="Basic and acidic residues" evidence="1">
    <location>
        <begin position="77"/>
        <end position="100"/>
    </location>
</feature>
<accession>A0A7Z0LWH0</accession>
<sequence length="100" mass="11304">MNRQSTDKREERQKAKQLLDKDMPTDNQQAGHEGSHHEEPQPFRPDENVDNQKADKNSSPSHNTSLEAAPFSGAQLAKEKKAHKDNIDKKTDEVDPKSSE</sequence>
<dbReference type="RefSeq" id="WP_035555783.1">
    <property type="nucleotide sequence ID" value="NZ_JACCDE010000035.1"/>
</dbReference>
<feature type="compositionally biased region" description="Basic and acidic residues" evidence="1">
    <location>
        <begin position="1"/>
        <end position="24"/>
    </location>
</feature>
<feature type="region of interest" description="Disordered" evidence="1">
    <location>
        <begin position="1"/>
        <end position="100"/>
    </location>
</feature>
<dbReference type="Proteomes" id="UP000526892">
    <property type="component" value="Unassembled WGS sequence"/>
</dbReference>
<dbReference type="AlphaFoldDB" id="A0A7Z0LWH0"/>
<dbReference type="EMBL" id="JACCDE010000035">
    <property type="protein sequence ID" value="NYS79883.1"/>
    <property type="molecule type" value="Genomic_DNA"/>
</dbReference>
<comment type="caution">
    <text evidence="2">The sequence shown here is derived from an EMBL/GenBank/DDBJ whole genome shotgun (WGS) entry which is preliminary data.</text>
</comment>
<organism evidence="2 3">
    <name type="scientific">Vreelandella glaciei</name>
    <dbReference type="NCBI Taxonomy" id="186761"/>
    <lineage>
        <taxon>Bacteria</taxon>
        <taxon>Pseudomonadati</taxon>
        <taxon>Pseudomonadota</taxon>
        <taxon>Gammaproteobacteria</taxon>
        <taxon>Oceanospirillales</taxon>
        <taxon>Halomonadaceae</taxon>
        <taxon>Vreelandella</taxon>
    </lineage>
</organism>
<reference evidence="2 3" key="1">
    <citation type="journal article" date="2003" name="Extremophiles">
        <title>Halomonas glaciei sp. nov. isolated from fast ice of Adelie Land, Antarctica.</title>
        <authorList>
            <person name="Reddy G.S."/>
            <person name="Raghavan P.U."/>
            <person name="Sarita N.B."/>
            <person name="Prakash J.S."/>
            <person name="Nagesh N."/>
            <person name="Delille D."/>
            <person name="Shivaji S."/>
        </authorList>
    </citation>
    <scope>NUCLEOTIDE SEQUENCE [LARGE SCALE GENOMIC DNA]</scope>
    <source>
        <strain evidence="2 3">DD39</strain>
    </source>
</reference>
<evidence type="ECO:0000313" key="3">
    <source>
        <dbReference type="Proteomes" id="UP000526892"/>
    </source>
</evidence>
<evidence type="ECO:0000313" key="2">
    <source>
        <dbReference type="EMBL" id="NYS79883.1"/>
    </source>
</evidence>
<name>A0A7Z0LWH0_9GAMM</name>